<dbReference type="FunFam" id="3.30.160.60:FF:000176">
    <property type="entry name" value="zinc finger protein 70"/>
    <property type="match status" value="1"/>
</dbReference>
<dbReference type="InterPro" id="IPR013087">
    <property type="entry name" value="Znf_C2H2_type"/>
</dbReference>
<feature type="compositionally biased region" description="Polar residues" evidence="11">
    <location>
        <begin position="748"/>
        <end position="768"/>
    </location>
</feature>
<dbReference type="InterPro" id="IPR050636">
    <property type="entry name" value="C2H2-ZF_domain-containing"/>
</dbReference>
<keyword evidence="8" id="KW-0804">Transcription</keyword>
<evidence type="ECO:0000256" key="8">
    <source>
        <dbReference type="ARBA" id="ARBA00023163"/>
    </source>
</evidence>
<evidence type="ECO:0000256" key="4">
    <source>
        <dbReference type="ARBA" id="ARBA00022771"/>
    </source>
</evidence>
<dbReference type="GO" id="GO:0008270">
    <property type="term" value="F:zinc ion binding"/>
    <property type="evidence" value="ECO:0007669"/>
    <property type="project" value="UniProtKB-KW"/>
</dbReference>
<feature type="domain" description="C2H2-type" evidence="12">
    <location>
        <begin position="1763"/>
        <end position="1789"/>
    </location>
</feature>
<feature type="domain" description="C2H2-type" evidence="12">
    <location>
        <begin position="1037"/>
        <end position="1064"/>
    </location>
</feature>
<feature type="compositionally biased region" description="Pro residues" evidence="11">
    <location>
        <begin position="1544"/>
        <end position="1554"/>
    </location>
</feature>
<feature type="domain" description="C2H2-type" evidence="12">
    <location>
        <begin position="11"/>
        <end position="38"/>
    </location>
</feature>
<feature type="domain" description="C2H2-type" evidence="12">
    <location>
        <begin position="1679"/>
        <end position="1706"/>
    </location>
</feature>
<keyword evidence="4 10" id="KW-0863">Zinc-finger</keyword>
<dbReference type="Gene3D" id="3.30.160.60">
    <property type="entry name" value="Classic Zinc Finger"/>
    <property type="match status" value="14"/>
</dbReference>
<evidence type="ECO:0000256" key="10">
    <source>
        <dbReference type="PROSITE-ProRule" id="PRU00042"/>
    </source>
</evidence>
<evidence type="ECO:0000256" key="9">
    <source>
        <dbReference type="ARBA" id="ARBA00023242"/>
    </source>
</evidence>
<organism evidence="13 14">
    <name type="scientific">Octopus vulgaris</name>
    <name type="common">Common octopus</name>
    <dbReference type="NCBI Taxonomy" id="6645"/>
    <lineage>
        <taxon>Eukaryota</taxon>
        <taxon>Metazoa</taxon>
        <taxon>Spiralia</taxon>
        <taxon>Lophotrochozoa</taxon>
        <taxon>Mollusca</taxon>
        <taxon>Cephalopoda</taxon>
        <taxon>Coleoidea</taxon>
        <taxon>Octopodiformes</taxon>
        <taxon>Octopoda</taxon>
        <taxon>Incirrata</taxon>
        <taxon>Octopodidae</taxon>
        <taxon>Octopus</taxon>
    </lineage>
</organism>
<evidence type="ECO:0000256" key="6">
    <source>
        <dbReference type="ARBA" id="ARBA00023015"/>
    </source>
</evidence>
<evidence type="ECO:0000256" key="11">
    <source>
        <dbReference type="SAM" id="MobiDB-lite"/>
    </source>
</evidence>
<comment type="subcellular location">
    <subcellularLocation>
        <location evidence="1">Nucleus</location>
    </subcellularLocation>
</comment>
<dbReference type="InterPro" id="IPR036236">
    <property type="entry name" value="Znf_C2H2_sf"/>
</dbReference>
<feature type="domain" description="C2H2-type" evidence="12">
    <location>
        <begin position="684"/>
        <end position="711"/>
    </location>
</feature>
<keyword evidence="7" id="KW-0238">DNA-binding</keyword>
<evidence type="ECO:0000313" key="14">
    <source>
        <dbReference type="Proteomes" id="UP001162480"/>
    </source>
</evidence>
<gene>
    <name evidence="13" type="ORF">OCTVUL_1B028878</name>
</gene>
<feature type="domain" description="C2H2-type" evidence="12">
    <location>
        <begin position="1735"/>
        <end position="1762"/>
    </location>
</feature>
<keyword evidence="5" id="KW-0862">Zinc</keyword>
<dbReference type="FunFam" id="3.30.160.60:FF:000110">
    <property type="entry name" value="Zinc finger protein-like"/>
    <property type="match status" value="1"/>
</dbReference>
<feature type="domain" description="C2H2-type" evidence="12">
    <location>
        <begin position="67"/>
        <end position="94"/>
    </location>
</feature>
<evidence type="ECO:0000256" key="1">
    <source>
        <dbReference type="ARBA" id="ARBA00004123"/>
    </source>
</evidence>
<dbReference type="EMBL" id="OX597843">
    <property type="protein sequence ID" value="CAI9744489.1"/>
    <property type="molecule type" value="Genomic_DNA"/>
</dbReference>
<dbReference type="FunFam" id="3.30.160.60:FF:000446">
    <property type="entry name" value="Zinc finger protein"/>
    <property type="match status" value="1"/>
</dbReference>
<feature type="domain" description="C2H2-type" evidence="12">
    <location>
        <begin position="1094"/>
        <end position="1121"/>
    </location>
</feature>
<dbReference type="FunFam" id="3.30.160.60:FF:000912">
    <property type="entry name" value="Zinc finger protein 660"/>
    <property type="match status" value="1"/>
</dbReference>
<feature type="domain" description="C2H2-type" evidence="12">
    <location>
        <begin position="1610"/>
        <end position="1637"/>
    </location>
</feature>
<feature type="domain" description="C2H2-type" evidence="12">
    <location>
        <begin position="1707"/>
        <end position="1734"/>
    </location>
</feature>
<feature type="domain" description="C2H2-type" evidence="12">
    <location>
        <begin position="1066"/>
        <end position="1093"/>
    </location>
</feature>
<reference evidence="13" key="1">
    <citation type="submission" date="2023-08" db="EMBL/GenBank/DDBJ databases">
        <authorList>
            <person name="Alioto T."/>
            <person name="Alioto T."/>
            <person name="Gomez Garrido J."/>
        </authorList>
    </citation>
    <scope>NUCLEOTIDE SEQUENCE</scope>
</reference>
<dbReference type="FunFam" id="3.30.160.60:FF:000688">
    <property type="entry name" value="zinc finger protein 197 isoform X1"/>
    <property type="match status" value="1"/>
</dbReference>
<feature type="region of interest" description="Disordered" evidence="11">
    <location>
        <begin position="744"/>
        <end position="775"/>
    </location>
</feature>
<evidence type="ECO:0000259" key="12">
    <source>
        <dbReference type="PROSITE" id="PS50157"/>
    </source>
</evidence>
<feature type="domain" description="C2H2-type" evidence="12">
    <location>
        <begin position="628"/>
        <end position="655"/>
    </location>
</feature>
<dbReference type="Pfam" id="PF00096">
    <property type="entry name" value="zf-C2H2"/>
    <property type="match status" value="11"/>
</dbReference>
<keyword evidence="3" id="KW-0677">Repeat</keyword>
<dbReference type="SUPFAM" id="SSF57667">
    <property type="entry name" value="beta-beta-alpha zinc fingers"/>
    <property type="match status" value="11"/>
</dbReference>
<evidence type="ECO:0000256" key="3">
    <source>
        <dbReference type="ARBA" id="ARBA00022737"/>
    </source>
</evidence>
<accession>A0AA36C1W4</accession>
<dbReference type="FunFam" id="3.30.160.60:FF:000290">
    <property type="entry name" value="Zinc finger protein 697 isoform X1"/>
    <property type="match status" value="1"/>
</dbReference>
<keyword evidence="2" id="KW-0479">Metal-binding</keyword>
<feature type="domain" description="C2H2-type" evidence="12">
    <location>
        <begin position="95"/>
        <end position="115"/>
    </location>
</feature>
<evidence type="ECO:0000256" key="2">
    <source>
        <dbReference type="ARBA" id="ARBA00022723"/>
    </source>
</evidence>
<feature type="domain" description="C2H2-type" evidence="12">
    <location>
        <begin position="538"/>
        <end position="565"/>
    </location>
</feature>
<dbReference type="Proteomes" id="UP001162480">
    <property type="component" value="Chromosome 30"/>
</dbReference>
<keyword evidence="14" id="KW-1185">Reference proteome</keyword>
<evidence type="ECO:0000313" key="13">
    <source>
        <dbReference type="EMBL" id="CAI9744489.1"/>
    </source>
</evidence>
<name>A0AA36C1W4_OCTVU</name>
<dbReference type="PANTHER" id="PTHR47772">
    <property type="entry name" value="ZINC FINGER PROTEIN 200"/>
    <property type="match status" value="1"/>
</dbReference>
<feature type="domain" description="C2H2-type" evidence="12">
    <location>
        <begin position="39"/>
        <end position="66"/>
    </location>
</feature>
<evidence type="ECO:0000256" key="7">
    <source>
        <dbReference type="ARBA" id="ARBA00023125"/>
    </source>
</evidence>
<protein>
    <submittedName>
        <fullName evidence="13">Finger 236-like</fullName>
    </submittedName>
</protein>
<feature type="domain" description="C2H2-type" evidence="12">
    <location>
        <begin position="1008"/>
        <end position="1036"/>
    </location>
</feature>
<sequence>MRSTLVDPRAFKCPHCSKSFHCSSHLTTHVRTHTGERPYKCGQCPKSFALLGNLTAHVRTHTGEKPYSCKFCTKSFTQSTNLNVHMRVHTGERPYKCERCQKAFKTSGALNGHVKSCYKIVRRFAAPVLRQNNTSGSALGASYAGRSTTTSSTVRNTEKLVPTINIQRTLPSDSSLRPSVAVSCETSSSSLPYSNSSLFNYRRRKISDIIAKKRFGGAPTVSMCKPLNVSSVTRNCGSTSSTLCTAEKKPSCANLNTFKQETTPNLTPVNGIFESRQHSKSGFPRESLKDGSNMVAATTAAASSKLLEREMISEDQNFNIYDDVHKSTSSETQQTSTITAANSFEDSKDFLVSSTGFSQQPTIHSNGDSLTVDFNSLVSLSEISQDKIEDVFYQQSHRQTGGAAVQFSQSGIVDGQPLESRSAEKHLPENGGAPCPQQDRRSRDGTNYGTVPRNTLSRSNAQTGRERNISLATRLHQKPPRSTHSSDKLNFCRIQSPFLTDSMALSSERSVPGLTHSSPDSANSRLAFLEVSTYTQIFKCKLCNLVFETKDDFLHHTPLHEDDELLVCKFCEMDFKTPLDLVLHQKDHNLPEQLCELCDQMVLSTRFAAHLNLHATAMNRTAQDTRIFWCHFCDKSFVDQSYLDLHLRVHSIQKPLHFSSSEQLQSKTHHQRRKPLHEKPLKSFKCPYCQKKFHYSKNLIAHMHSHSVQRLYKCKKCPRVLRTVQRFNIHQKICPKKYRHHSKKTAPFSHSKTTSWQNSCSNDGTNSHLPEHSTRNGTAVGFKQNITESMEVSQSPDSVIGDKLESVECLQENTQVPCADDGTDNGLQSTEDGQSPLQEFVEGQVVKERDVDQSVNSDKVLLRCLCCQMNFSSKLLLLQHISSQHSSEGQCQFCGRPLDVDNDLVSHINCYTTSTSIYRNCRYCPEGFSDTDSYQSHLSAVHKMHTEAQEPDDEVVDVDPSSEEVASVDLESVPSSGIGFVNCTDQAKQSRKQPHVFPRAQVHFQPRNKCHNCGRTFSSASQLYVHLVKAHDRLQPHRCHYCKRLFKNCTNFYMHVCSHAPKESSYECKLCCKSFTQPENLRTHLQTHNGDRPFRCKFCGKFFSKPDNLNAHLRVHTNERPFLCHHCNSAFKTSAARNMHIQNCTVKRLKKKAVSHSTDYGVQEKKALTSRFTGSQSELSNNAVEVPVIAAVKDNSPETLPILENKKESLESVPANKSTEEQLERSPTMLHILVSDPQQELHTVDMKPTPTELCNDGSLPTIQGFYQNKFCTDNLSVSNSSKSLNYSTSSPNMNGSEAKDVIPTSEIGSSSSSNYSTVASEKSVSHLEAEPESLDEPKNISLGFDSTTKLVDRSYLTPNENKHSLLEGDGSFFNKRVEAETKDCKQDHYKIINDLPKSEEVGRSLGLYTSQNSSAVTGGGGAGINVASVSIQDEEKPSFTVASSPVNVIESADDKLGLELNLKSPEDAVPPLFKCLKCFRMFNSAPEYTDHLLTHVWASTPSSTSSPVGSGSQTYSTPVDQFEPSNAAPAADTPPPLTTHQTLLPPPPPPPPPHLSSTLDQQQTSTSSSSSLRPSLSGPQSMLYSLQQQQQPPALEQNPQTPDDSKTQLIKCKQCPKKFTKIYSLAVHMKSHYQQQQQPKQQLQLQQQQHQHICKICPGTEVFPTAEDLSEHLKHHCEFRCKFCQKVVHSASQLYTHMRTHTGEKPFHCPHCPKTFAVNCNLIAHVRIHTGERPFRCQYCDKSFAQATNLNVHTRIHTGERPYLCSKCKRAFRTSSALKGHLKCCPVPI</sequence>
<keyword evidence="9" id="KW-0539">Nucleus</keyword>
<feature type="compositionally biased region" description="Polar residues" evidence="11">
    <location>
        <begin position="445"/>
        <end position="463"/>
    </location>
</feature>
<proteinExistence type="predicted"/>
<dbReference type="PROSITE" id="PS50157">
    <property type="entry name" value="ZINC_FINGER_C2H2_2"/>
    <property type="match status" value="16"/>
</dbReference>
<dbReference type="SMART" id="SM00355">
    <property type="entry name" value="ZnF_C2H2"/>
    <property type="match status" value="24"/>
</dbReference>
<dbReference type="FunFam" id="3.30.160.60:FF:000072">
    <property type="entry name" value="zinc finger protein 143 isoform X1"/>
    <property type="match status" value="1"/>
</dbReference>
<keyword evidence="6" id="KW-0805">Transcription regulation</keyword>
<dbReference type="GO" id="GO:0003677">
    <property type="term" value="F:DNA binding"/>
    <property type="evidence" value="ECO:0007669"/>
    <property type="project" value="UniProtKB-KW"/>
</dbReference>
<feature type="region of interest" description="Disordered" evidence="11">
    <location>
        <begin position="1500"/>
        <end position="1609"/>
    </location>
</feature>
<evidence type="ECO:0000256" key="5">
    <source>
        <dbReference type="ARBA" id="ARBA00022833"/>
    </source>
</evidence>
<dbReference type="PANTHER" id="PTHR47772:SF13">
    <property type="entry name" value="GASTRULA ZINC FINGER PROTEIN XLCGF49.1-LIKE-RELATED"/>
    <property type="match status" value="1"/>
</dbReference>
<feature type="region of interest" description="Disordered" evidence="11">
    <location>
        <begin position="422"/>
        <end position="465"/>
    </location>
</feature>
<feature type="compositionally biased region" description="Low complexity" evidence="11">
    <location>
        <begin position="1555"/>
        <end position="1600"/>
    </location>
</feature>
<feature type="region of interest" description="Disordered" evidence="11">
    <location>
        <begin position="1281"/>
        <end position="1341"/>
    </location>
</feature>
<feature type="compositionally biased region" description="Low complexity" evidence="11">
    <location>
        <begin position="1281"/>
        <end position="1292"/>
    </location>
</feature>
<feature type="compositionally biased region" description="Low complexity" evidence="11">
    <location>
        <begin position="1305"/>
        <end position="1320"/>
    </location>
</feature>
<dbReference type="FunFam" id="3.30.160.60:FF:002343">
    <property type="entry name" value="Zinc finger protein 33A"/>
    <property type="match status" value="1"/>
</dbReference>
<dbReference type="PROSITE" id="PS00028">
    <property type="entry name" value="ZINC_FINGER_C2H2_1"/>
    <property type="match status" value="17"/>
</dbReference>
<dbReference type="GO" id="GO:0005634">
    <property type="term" value="C:nucleus"/>
    <property type="evidence" value="ECO:0007669"/>
    <property type="project" value="UniProtKB-SubCell"/>
</dbReference>
<feature type="compositionally biased region" description="Low complexity" evidence="11">
    <location>
        <begin position="1500"/>
        <end position="1512"/>
    </location>
</feature>